<evidence type="ECO:0000313" key="5">
    <source>
        <dbReference type="Proteomes" id="UP000663879"/>
    </source>
</evidence>
<evidence type="ECO:0000256" key="2">
    <source>
        <dbReference type="SAM" id="Coils"/>
    </source>
</evidence>
<dbReference type="InterPro" id="IPR001878">
    <property type="entry name" value="Znf_CCHC"/>
</dbReference>
<dbReference type="SUPFAM" id="SSF57756">
    <property type="entry name" value="Retrovirus zinc finger-like domains"/>
    <property type="match status" value="1"/>
</dbReference>
<reference evidence="4" key="1">
    <citation type="submission" date="2021-02" db="EMBL/GenBank/DDBJ databases">
        <authorList>
            <person name="Nowell W R."/>
        </authorList>
    </citation>
    <scope>NUCLEOTIDE SEQUENCE</scope>
    <source>
        <strain evidence="4">Ploen Becks lab</strain>
    </source>
</reference>
<feature type="coiled-coil region" evidence="2">
    <location>
        <begin position="207"/>
        <end position="234"/>
    </location>
</feature>
<protein>
    <recommendedName>
        <fullName evidence="3">CCHC-type domain-containing protein</fullName>
    </recommendedName>
</protein>
<comment type="caution">
    <text evidence="4">The sequence shown here is derived from an EMBL/GenBank/DDBJ whole genome shotgun (WGS) entry which is preliminary data.</text>
</comment>
<evidence type="ECO:0000259" key="3">
    <source>
        <dbReference type="PROSITE" id="PS50158"/>
    </source>
</evidence>
<dbReference type="AlphaFoldDB" id="A0A814NA38"/>
<keyword evidence="2" id="KW-0175">Coiled coil</keyword>
<evidence type="ECO:0000313" key="4">
    <source>
        <dbReference type="EMBL" id="CAF1088743.1"/>
    </source>
</evidence>
<dbReference type="Gene3D" id="4.10.60.10">
    <property type="entry name" value="Zinc finger, CCHC-type"/>
    <property type="match status" value="1"/>
</dbReference>
<dbReference type="InterPro" id="IPR036875">
    <property type="entry name" value="Znf_CCHC_sf"/>
</dbReference>
<evidence type="ECO:0000256" key="1">
    <source>
        <dbReference type="PROSITE-ProRule" id="PRU00047"/>
    </source>
</evidence>
<name>A0A814NA38_9BILA</name>
<dbReference type="PROSITE" id="PS50158">
    <property type="entry name" value="ZF_CCHC"/>
    <property type="match status" value="1"/>
</dbReference>
<gene>
    <name evidence="4" type="ORF">OXX778_LOCUS20558</name>
</gene>
<keyword evidence="5" id="KW-1185">Reference proteome</keyword>
<dbReference type="Proteomes" id="UP000663879">
    <property type="component" value="Unassembled WGS sequence"/>
</dbReference>
<keyword evidence="1" id="KW-0863">Zinc-finger</keyword>
<accession>A0A814NA38</accession>
<dbReference type="OrthoDB" id="8065943at2759"/>
<dbReference type="EMBL" id="CAJNOC010006929">
    <property type="protein sequence ID" value="CAF1088743.1"/>
    <property type="molecule type" value="Genomic_DNA"/>
</dbReference>
<dbReference type="SMART" id="SM00343">
    <property type="entry name" value="ZnF_C2HC"/>
    <property type="match status" value="2"/>
</dbReference>
<keyword evidence="1" id="KW-0479">Metal-binding</keyword>
<feature type="domain" description="CCHC-type" evidence="3">
    <location>
        <begin position="108"/>
        <end position="123"/>
    </location>
</feature>
<feature type="non-terminal residue" evidence="4">
    <location>
        <position position="1"/>
    </location>
</feature>
<dbReference type="GO" id="GO:0003676">
    <property type="term" value="F:nucleic acid binding"/>
    <property type="evidence" value="ECO:0007669"/>
    <property type="project" value="InterPro"/>
</dbReference>
<proteinExistence type="predicted"/>
<dbReference type="GO" id="GO:0008270">
    <property type="term" value="F:zinc ion binding"/>
    <property type="evidence" value="ECO:0007669"/>
    <property type="project" value="UniProtKB-KW"/>
</dbReference>
<organism evidence="4 5">
    <name type="scientific">Brachionus calyciflorus</name>
    <dbReference type="NCBI Taxonomy" id="104777"/>
    <lineage>
        <taxon>Eukaryota</taxon>
        <taxon>Metazoa</taxon>
        <taxon>Spiralia</taxon>
        <taxon>Gnathifera</taxon>
        <taxon>Rotifera</taxon>
        <taxon>Eurotatoria</taxon>
        <taxon>Monogononta</taxon>
        <taxon>Pseudotrocha</taxon>
        <taxon>Ploima</taxon>
        <taxon>Brachionidae</taxon>
        <taxon>Brachionus</taxon>
    </lineage>
</organism>
<keyword evidence="1" id="KW-0862">Zinc</keyword>
<sequence>ELTVQPNFDEDSGRQKLTVAVSKLEQYRTIKKKWEDDAFEKGVHNLYKIYGITDVERIYGQNIEQSNKVKANALTLFNYVDLLKNGIHLNITSMRSVVKPIINYGKTCFKCGNHNHGQKDCKNEDRCLKCGSYEHLIQNCKNLNFSKNRQCNSDLCEILRNKTLAAKKYTLKILVNEGIIESEKEIFKIQLPPVFNEDNQSLESILKDIVDKRMIELEQRLTKLESVTSEHSDESKIVKNQITEVSDKINGLKKLTRQLNDSGDLSSLINGPMNQSELKSRVSEMLNRIRSLMLNSARETEKKLESTKKKKKKNGQKKFNKWWNKELEELHLQVIKCYIEYKASNFGDLEKVKFSDAKKIFRRKKRLNIDIKRNKFTKQLTELS</sequence>